<organism evidence="6 7">
    <name type="scientific">Neocallimastix californiae</name>
    <dbReference type="NCBI Taxonomy" id="1754190"/>
    <lineage>
        <taxon>Eukaryota</taxon>
        <taxon>Fungi</taxon>
        <taxon>Fungi incertae sedis</taxon>
        <taxon>Chytridiomycota</taxon>
        <taxon>Chytridiomycota incertae sedis</taxon>
        <taxon>Neocallimastigomycetes</taxon>
        <taxon>Neocallimastigales</taxon>
        <taxon>Neocallimastigaceae</taxon>
        <taxon>Neocallimastix</taxon>
    </lineage>
</organism>
<feature type="disulfide bond" evidence="3">
    <location>
        <begin position="195"/>
        <end position="210"/>
    </location>
</feature>
<dbReference type="AlphaFoldDB" id="A0A1Y1WTH2"/>
<reference evidence="6 7" key="1">
    <citation type="submission" date="2016-08" db="EMBL/GenBank/DDBJ databases">
        <title>A Parts List for Fungal Cellulosomes Revealed by Comparative Genomics.</title>
        <authorList>
            <consortium name="DOE Joint Genome Institute"/>
            <person name="Haitjema C.H."/>
            <person name="Gilmore S.P."/>
            <person name="Henske J.K."/>
            <person name="Solomon K.V."/>
            <person name="De Groot R."/>
            <person name="Kuo A."/>
            <person name="Mondo S.J."/>
            <person name="Salamov A.A."/>
            <person name="Labutti K."/>
            <person name="Zhao Z."/>
            <person name="Chiniquy J."/>
            <person name="Barry K."/>
            <person name="Brewer H.M."/>
            <person name="Purvine S.O."/>
            <person name="Wright A.T."/>
            <person name="Boxma B."/>
            <person name="Van Alen T."/>
            <person name="Hackstein J.H."/>
            <person name="Baker S.E."/>
            <person name="Grigoriev I.V."/>
            <person name="O'Malley M.A."/>
        </authorList>
    </citation>
    <scope>NUCLEOTIDE SEQUENCE [LARGE SCALE GENOMIC DNA]</scope>
    <source>
        <strain evidence="6 7">G1</strain>
    </source>
</reference>
<dbReference type="PANTHER" id="PTHR47849">
    <property type="entry name" value="CHITIN-BINDING LECTIN 1"/>
    <property type="match status" value="1"/>
</dbReference>
<dbReference type="EMBL" id="MCOG01001681">
    <property type="protein sequence ID" value="ORX76841.1"/>
    <property type="molecule type" value="Genomic_DNA"/>
</dbReference>
<accession>A0A1Y1WTH2</accession>
<keyword evidence="2 3" id="KW-1015">Disulfide bond</keyword>
<comment type="caution">
    <text evidence="3">Lacks conserved residue(s) required for the propagation of feature annotation.</text>
</comment>
<feature type="disulfide bond" evidence="3">
    <location>
        <begin position="33"/>
        <end position="45"/>
    </location>
</feature>
<dbReference type="PROSITE" id="PS00026">
    <property type="entry name" value="CHIT_BIND_I_1"/>
    <property type="match status" value="1"/>
</dbReference>
<feature type="chain" id="PRO_5012101400" description="Chitin-binding type-1 domain-containing protein" evidence="4">
    <location>
        <begin position="22"/>
        <end position="232"/>
    </location>
</feature>
<name>A0A1Y1WTH2_9FUNG</name>
<keyword evidence="4" id="KW-0732">Signal</keyword>
<gene>
    <name evidence="6" type="ORF">LY90DRAFT_394026</name>
</gene>
<evidence type="ECO:0000256" key="4">
    <source>
        <dbReference type="SAM" id="SignalP"/>
    </source>
</evidence>
<feature type="disulfide bond" evidence="3">
    <location>
        <begin position="209"/>
        <end position="223"/>
    </location>
</feature>
<feature type="non-terminal residue" evidence="6">
    <location>
        <position position="232"/>
    </location>
</feature>
<comment type="caution">
    <text evidence="6">The sequence shown here is derived from an EMBL/GenBank/DDBJ whole genome shotgun (WGS) entry which is preliminary data.</text>
</comment>
<evidence type="ECO:0000256" key="1">
    <source>
        <dbReference type="ARBA" id="ARBA00022669"/>
    </source>
</evidence>
<dbReference type="Gene3D" id="3.30.60.10">
    <property type="entry name" value="Endochitinase-like"/>
    <property type="match status" value="3"/>
</dbReference>
<feature type="disulfide bond" evidence="3">
    <location>
        <begin position="135"/>
        <end position="150"/>
    </location>
</feature>
<keyword evidence="7" id="KW-1185">Reference proteome</keyword>
<dbReference type="InterPro" id="IPR018371">
    <property type="entry name" value="Chitin-binding_1_CS"/>
</dbReference>
<dbReference type="CDD" id="cd00035">
    <property type="entry name" value="ChtBD1"/>
    <property type="match status" value="2"/>
</dbReference>
<dbReference type="InterPro" id="IPR001002">
    <property type="entry name" value="Chitin-bd_1"/>
</dbReference>
<dbReference type="PROSITE" id="PS50941">
    <property type="entry name" value="CHIT_BIND_I_2"/>
    <property type="match status" value="3"/>
</dbReference>
<feature type="disulfide bond" evidence="3">
    <location>
        <begin position="149"/>
        <end position="163"/>
    </location>
</feature>
<dbReference type="Pfam" id="PF00187">
    <property type="entry name" value="Chitin_bind_1"/>
    <property type="match status" value="2"/>
</dbReference>
<feature type="domain" description="Chitin-binding type-1" evidence="5">
    <location>
        <begin position="192"/>
        <end position="232"/>
    </location>
</feature>
<feature type="disulfide bond" evidence="3">
    <location>
        <begin position="24"/>
        <end position="39"/>
    </location>
</feature>
<dbReference type="InterPro" id="IPR036861">
    <property type="entry name" value="Endochitinase-like_sf"/>
</dbReference>
<keyword evidence="1 3" id="KW-0147">Chitin-binding</keyword>
<dbReference type="STRING" id="1754190.A0A1Y1WTH2"/>
<dbReference type="OrthoDB" id="5985073at2759"/>
<evidence type="ECO:0000313" key="6">
    <source>
        <dbReference type="EMBL" id="ORX76841.1"/>
    </source>
</evidence>
<feature type="disulfide bond" evidence="3">
    <location>
        <begin position="204"/>
        <end position="216"/>
    </location>
</feature>
<feature type="domain" description="Chitin-binding type-1" evidence="5">
    <location>
        <begin position="21"/>
        <end position="65"/>
    </location>
</feature>
<dbReference type="Proteomes" id="UP000193920">
    <property type="component" value="Unassembled WGS sequence"/>
</dbReference>
<dbReference type="SUPFAM" id="SSF57016">
    <property type="entry name" value="Plant lectins/antimicrobial peptides"/>
    <property type="match status" value="3"/>
</dbReference>
<proteinExistence type="predicted"/>
<feature type="disulfide bond" evidence="3">
    <location>
        <begin position="144"/>
        <end position="156"/>
    </location>
</feature>
<dbReference type="SMART" id="SM00270">
    <property type="entry name" value="ChtBD1"/>
    <property type="match status" value="3"/>
</dbReference>
<feature type="disulfide bond" evidence="3">
    <location>
        <begin position="38"/>
        <end position="52"/>
    </location>
</feature>
<evidence type="ECO:0000259" key="5">
    <source>
        <dbReference type="PROSITE" id="PS50941"/>
    </source>
</evidence>
<evidence type="ECO:0000313" key="7">
    <source>
        <dbReference type="Proteomes" id="UP000193920"/>
    </source>
</evidence>
<feature type="signal peptide" evidence="4">
    <location>
        <begin position="1"/>
        <end position="21"/>
    </location>
</feature>
<sequence>MKLIILNVFLIILIIINYAYAERCGPDYGNKKCTNNECCSKWGYCGTSEKHCSSGCQSKYGRCGSLKKTTTKAKTTSKGKTTSKYITKSTKKTTKKNKTTSKKNTIIQSKTTKTTTKMTTFTFSQSTSTSKIENCGPNNGYVKCSFGDCCSKEGKCGFGYEYCYEGCQSNYGLCLGELPDPNPKLPEDPPKETHCGPKYGFKKCSFGNCCSKDGRCGFGHEYCGEGCQSEYS</sequence>
<evidence type="ECO:0000256" key="2">
    <source>
        <dbReference type="ARBA" id="ARBA00023157"/>
    </source>
</evidence>
<dbReference type="GO" id="GO:0008061">
    <property type="term" value="F:chitin binding"/>
    <property type="evidence" value="ECO:0007669"/>
    <property type="project" value="UniProtKB-UniRule"/>
</dbReference>
<protein>
    <recommendedName>
        <fullName evidence="5">Chitin-binding type-1 domain-containing protein</fullName>
    </recommendedName>
</protein>
<evidence type="ECO:0000256" key="3">
    <source>
        <dbReference type="PROSITE-ProRule" id="PRU00261"/>
    </source>
</evidence>
<feature type="domain" description="Chitin-binding type-1" evidence="5">
    <location>
        <begin position="132"/>
        <end position="176"/>
    </location>
</feature>